<feature type="transmembrane region" description="Helical" evidence="38">
    <location>
        <begin position="851"/>
        <end position="870"/>
    </location>
</feature>
<evidence type="ECO:0000256" key="21">
    <source>
        <dbReference type="ARBA" id="ARBA00023136"/>
    </source>
</evidence>
<keyword evidence="28" id="KW-0449">Lipoprotein</keyword>
<keyword evidence="24" id="KW-0325">Glycoprotein</keyword>
<dbReference type="GO" id="GO:0034707">
    <property type="term" value="C:chloride channel complex"/>
    <property type="evidence" value="ECO:0007669"/>
    <property type="project" value="UniProtKB-UniRule"/>
</dbReference>
<keyword evidence="9 38" id="KW-0813">Transport</keyword>
<feature type="region of interest" description="Disordered" evidence="39">
    <location>
        <begin position="1398"/>
        <end position="1420"/>
    </location>
</feature>
<evidence type="ECO:0000256" key="23">
    <source>
        <dbReference type="ARBA" id="ARBA00023173"/>
    </source>
</evidence>
<feature type="domain" description="ABC transporter" evidence="40">
    <location>
        <begin position="365"/>
        <end position="585"/>
    </location>
</feature>
<feature type="domain" description="ABC transporter" evidence="40">
    <location>
        <begin position="1150"/>
        <end position="1383"/>
    </location>
</feature>
<dbReference type="InterPro" id="IPR025837">
    <property type="entry name" value="CFTR_reg_dom"/>
</dbReference>
<keyword evidence="19 38" id="KW-1133">Transmembrane helix</keyword>
<dbReference type="PROSITE" id="PS00211">
    <property type="entry name" value="ABC_TRANSPORTER_1"/>
    <property type="match status" value="1"/>
</dbReference>
<dbReference type="PANTHER" id="PTHR24223:SF19">
    <property type="entry name" value="CYSTIC FIBROSIS TRANSMEMBRANE CONDUCTANCE REGULATOR"/>
    <property type="match status" value="1"/>
</dbReference>
<evidence type="ECO:0000256" key="1">
    <source>
        <dbReference type="ARBA" id="ARBA00004123"/>
    </source>
</evidence>
<dbReference type="NCBIfam" id="TIGR01271">
    <property type="entry name" value="CFTR_protein"/>
    <property type="match status" value="1"/>
</dbReference>
<sequence>MQRSPLEKASVLSKLFFSWTRPILKKGYRQRLELSDIYQIPSADSADNLSEKLEREWDRELASKKNPKLINALRRCFFWRFMFYGLLLYLGEVTKAVQPLLLGRIIASYDPDNKAERSIAIYLAIGLCLLFVMRTLLLHPAIFGLHHIGMQIRIAMFSLIYKKTLKLSSRVLDKISIGQLVSLLSNNLNKFDEGLALAHFVWIAPLQVALLMGLLWDLLQASAFCGLAFLIILALFQAALGRMMMKYRDQRAGKINERLVITSEMIENIQSVKAYCWEEAMEKMIENLRQTELKLTRKAAYVRYFNSSAFFFSGFFVVFLSVLPYALIKTIVLRKIFTTISFCIVLRMAVTRQFPWAVQTWYDSLGAINKIQDFLQKQEYKTLEYNLTTTEVVMENVTAFWEETSLLMMIMGELEPSEGKIKHSGRISFCSQFSWIMPGTIKENIIFGVSYDEYRYKSVIKACQLEEDISKFAEKDNIVLGEGGITLSGGQRARISLARAVYKDADLYLLDSPFGYLDVLTEKEIFESCVCKLMANKTRILVTSKMEHLKKADKILILHEGSCYFYGTFSELQNLRPDFSSKLMGYESFDQFSAERRNSIITETLRRFSLEGDAAVSWNETKKQSFKQTGELGEKRKNSILNPINSIRKFSIVQKTPLQMNGIEGDPDEPLERRLSLVPDGEQGEAVLPRSNMVNAGPTFQRQRRQSVLNLMTSVNQGQSIHRRTTASTRKMSLAPQTNLTEMDIYSRRLSLDSGLDISEEINEEDLKECFFDDVESIPPVTTWNTYLRYVTIHKSLIFVLIWCLVVFLAEVAVSLVVLWLLRQMPSQDKGNSTKSINSSYAVIFTNTSTYYVFYIYVGVADTLLALGFFRGLPLVHTLITVSKILHHKMLHSVLQAPVSTLNTLKAGGILNRFSKDIAILDDLLPLTIFDFIQLLLIVVGAVAVVSVLQPYIFLATVPVIAAFVILRAYFLHTSQQLKQLESEGRSPIFTHLVTSLKGLWTLRAFGRQPYFETLFHKALNLHTANWFLYLSTLRWFQMRMEIIFVIFFIAVTFISILTTGDGEGTVGIILTLAMNIMGTLQWAVNSSIDVDSLMRSVSRVFKFIDMPTEESKPPSKPFKPSKDIPLSKVMITENQHVREDDIWPSGGQMTVKDLTAKYTDGGNAILENISFSISPGQRVGLLGRTGSGKSTLLSALLRLLNTEGEIQIDGVSWYSIPLQEWRKAFGVIPQKVFIFSGTFRKNLDPYGQWNDQEIWKVADEVGLRSVIEQFPGKLDFVLVDGGYVLSHGHKQLMCLARSVLSKAKILLLDEPSAHLDPITYQIIRRTLKQAFADCTVILSEHRIEAMLECQRFLVIEENKVRQYDSIQKLLSEKSLFRQAIGPSERLRFFPTRNSSRHKSRSKIAALKEETEEEVHETRL</sequence>
<evidence type="ECO:0000256" key="36">
    <source>
        <dbReference type="ARBA" id="ARBA00048778"/>
    </source>
</evidence>
<evidence type="ECO:0000256" key="12">
    <source>
        <dbReference type="ARBA" id="ARBA00022692"/>
    </source>
</evidence>
<keyword evidence="10" id="KW-1003">Cell membrane</keyword>
<evidence type="ECO:0000256" key="38">
    <source>
        <dbReference type="RuleBase" id="RU362037"/>
    </source>
</evidence>
<feature type="transmembrane region" description="Helical" evidence="38">
    <location>
        <begin position="304"/>
        <end position="326"/>
    </location>
</feature>
<dbReference type="InterPro" id="IPR003439">
    <property type="entry name" value="ABC_transporter-like_ATP-bd"/>
</dbReference>
<dbReference type="SUPFAM" id="SSF52540">
    <property type="entry name" value="P-loop containing nucleoside triphosphate hydrolases"/>
    <property type="match status" value="2"/>
</dbReference>
<comment type="subunit">
    <text evidence="37">Monomer; does not require oligomerization for channel activity. May form oligomers in the membrane. Interacts with SLC26A3, SLC26A6 and NHERF1. Interacts with SHANK2. Interacts with MYO6. Interacts (via C-terminus) with GOPC (via PDZ domain); this promotes CFTR internalization and thereby decreases channel activity. Interacts with SLC4A7 through NHERF1. Found in a complex with MYO5B and RAB11A. Interacts with ANO1. Interacts with SLC26A8. Interacts with AHCYL1; the interaction increases CFTR activity. Interacts with CSE1L. The core-glycosylated form interacts with GORASP2 (via PDZ GRASP-type 1 domain) in respone to ER stress. Interacts with MARCHF2; the interaction leads to CFTR ubiqtuitination and degradation. Interacts with ADGRG2.</text>
</comment>
<evidence type="ECO:0000259" key="40">
    <source>
        <dbReference type="PROSITE" id="PS50893"/>
    </source>
</evidence>
<dbReference type="InterPro" id="IPR036640">
    <property type="entry name" value="ABC1_TM_sf"/>
</dbReference>
<evidence type="ECO:0000256" key="17">
    <source>
        <dbReference type="ARBA" id="ARBA00022840"/>
    </source>
</evidence>
<keyword evidence="20 38" id="KW-0406">Ion transport</keyword>
<dbReference type="InterPro" id="IPR027417">
    <property type="entry name" value="P-loop_NTPase"/>
</dbReference>
<keyword evidence="18" id="KW-0832">Ubl conjugation</keyword>
<dbReference type="EC" id="5.6.1.6" evidence="7 38"/>
<keyword evidence="25 38" id="KW-0868">Chloride</keyword>
<evidence type="ECO:0000256" key="29">
    <source>
        <dbReference type="ARBA" id="ARBA00023303"/>
    </source>
</evidence>
<keyword evidence="15" id="KW-0967">Endosome</keyword>
<evidence type="ECO:0000256" key="28">
    <source>
        <dbReference type="ARBA" id="ARBA00023288"/>
    </source>
</evidence>
<feature type="transmembrane region" description="Helical" evidence="38">
    <location>
        <begin position="195"/>
        <end position="215"/>
    </location>
</feature>
<dbReference type="Pfam" id="PF00005">
    <property type="entry name" value="ABC_tran"/>
    <property type="match status" value="2"/>
</dbReference>
<keyword evidence="27" id="KW-0539">Nucleus</keyword>
<evidence type="ECO:0000256" key="8">
    <source>
        <dbReference type="ARBA" id="ARBA00016668"/>
    </source>
</evidence>
<evidence type="ECO:0000256" key="22">
    <source>
        <dbReference type="ARBA" id="ARBA00023139"/>
    </source>
</evidence>
<gene>
    <name evidence="42" type="primary">CFTR</name>
</gene>
<comment type="catalytic activity">
    <reaction evidence="36">
        <text>ATP + H2O = ADP + phosphate + H(+)</text>
        <dbReference type="Rhea" id="RHEA:13065"/>
        <dbReference type="ChEBI" id="CHEBI:15377"/>
        <dbReference type="ChEBI" id="CHEBI:15378"/>
        <dbReference type="ChEBI" id="CHEBI:30616"/>
        <dbReference type="ChEBI" id="CHEBI:43474"/>
        <dbReference type="ChEBI" id="CHEBI:456216"/>
    </reaction>
    <physiologicalReaction direction="left-to-right" evidence="36">
        <dbReference type="Rhea" id="RHEA:13066"/>
    </physiologicalReaction>
</comment>
<proteinExistence type="inferred from homology"/>
<evidence type="ECO:0000256" key="32">
    <source>
        <dbReference type="ARBA" id="ARBA00031358"/>
    </source>
</evidence>
<dbReference type="PROSITE" id="PS50893">
    <property type="entry name" value="ABC_TRANSPORTER_2"/>
    <property type="match status" value="2"/>
</dbReference>
<comment type="similarity">
    <text evidence="6 38">Belongs to the ABC transporter superfamily. ABCC family. CFTR transporter (TC 3.A.1.202) subfamily.</text>
</comment>
<keyword evidence="14 38" id="KW-0547">Nucleotide-binding</keyword>
<dbReference type="GO" id="GO:0005789">
    <property type="term" value="C:endoplasmic reticulum membrane"/>
    <property type="evidence" value="ECO:0007669"/>
    <property type="project" value="UniProtKB-SubCell"/>
</dbReference>
<comment type="catalytic activity">
    <reaction evidence="30">
        <text>chloride(in) = chloride(out)</text>
        <dbReference type="Rhea" id="RHEA:29823"/>
        <dbReference type="ChEBI" id="CHEBI:17996"/>
    </reaction>
</comment>
<dbReference type="GO" id="GO:0016887">
    <property type="term" value="F:ATP hydrolysis activity"/>
    <property type="evidence" value="ECO:0007669"/>
    <property type="project" value="InterPro"/>
</dbReference>
<evidence type="ECO:0000256" key="27">
    <source>
        <dbReference type="ARBA" id="ARBA00023242"/>
    </source>
</evidence>
<dbReference type="PANTHER" id="PTHR24223">
    <property type="entry name" value="ATP-BINDING CASSETTE SUB-FAMILY C"/>
    <property type="match status" value="1"/>
</dbReference>
<evidence type="ECO:0000256" key="39">
    <source>
        <dbReference type="SAM" id="MobiDB-lite"/>
    </source>
</evidence>
<evidence type="ECO:0000256" key="30">
    <source>
        <dbReference type="ARBA" id="ARBA00024167"/>
    </source>
</evidence>
<evidence type="ECO:0000256" key="4">
    <source>
        <dbReference type="ARBA" id="ARBA00004477"/>
    </source>
</evidence>
<dbReference type="GO" id="GO:0055038">
    <property type="term" value="C:recycling endosome membrane"/>
    <property type="evidence" value="ECO:0007669"/>
    <property type="project" value="UniProtKB-SubCell"/>
</dbReference>
<organism evidence="42 43">
    <name type="scientific">Lynx canadensis</name>
    <name type="common">Canada lynx</name>
    <name type="synonym">Felis canadensis</name>
    <dbReference type="NCBI Taxonomy" id="61383"/>
    <lineage>
        <taxon>Eukaryota</taxon>
        <taxon>Metazoa</taxon>
        <taxon>Chordata</taxon>
        <taxon>Craniata</taxon>
        <taxon>Vertebrata</taxon>
        <taxon>Euteleostomi</taxon>
        <taxon>Mammalia</taxon>
        <taxon>Eutheria</taxon>
        <taxon>Laurasiatheria</taxon>
        <taxon>Carnivora</taxon>
        <taxon>Feliformia</taxon>
        <taxon>Felidae</taxon>
        <taxon>Felinae</taxon>
        <taxon>Lynx</taxon>
    </lineage>
</organism>
<feature type="transmembrane region" description="Helical" evidence="38">
    <location>
        <begin position="72"/>
        <end position="91"/>
    </location>
</feature>
<feature type="transmembrane region" description="Helical" evidence="38">
    <location>
        <begin position="119"/>
        <end position="143"/>
    </location>
</feature>
<dbReference type="GO" id="GO:0031901">
    <property type="term" value="C:early endosome membrane"/>
    <property type="evidence" value="ECO:0007669"/>
    <property type="project" value="UniProtKB-SubCell"/>
</dbReference>
<keyword evidence="22" id="KW-0564">Palmitate</keyword>
<evidence type="ECO:0000256" key="14">
    <source>
        <dbReference type="ARBA" id="ARBA00022741"/>
    </source>
</evidence>
<dbReference type="Pfam" id="PF14396">
    <property type="entry name" value="CFTR_R"/>
    <property type="match status" value="1"/>
</dbReference>
<dbReference type="Proteomes" id="UP000472241">
    <property type="component" value="Unplaced"/>
</dbReference>
<evidence type="ECO:0000256" key="18">
    <source>
        <dbReference type="ARBA" id="ARBA00022843"/>
    </source>
</evidence>
<feature type="transmembrane region" description="Helical" evidence="38">
    <location>
        <begin position="797"/>
        <end position="822"/>
    </location>
</feature>
<dbReference type="GO" id="GO:0005829">
    <property type="term" value="C:cytosol"/>
    <property type="evidence" value="ECO:0007669"/>
    <property type="project" value="TreeGrafter"/>
</dbReference>
<dbReference type="InterPro" id="IPR003593">
    <property type="entry name" value="AAA+_ATPase"/>
</dbReference>
<evidence type="ECO:0000259" key="41">
    <source>
        <dbReference type="PROSITE" id="PS50929"/>
    </source>
</evidence>
<dbReference type="GO" id="GO:0005524">
    <property type="term" value="F:ATP binding"/>
    <property type="evidence" value="ECO:0007669"/>
    <property type="project" value="UniProtKB-KW"/>
</dbReference>
<evidence type="ECO:0000256" key="33">
    <source>
        <dbReference type="ARBA" id="ARBA00033163"/>
    </source>
</evidence>
<evidence type="ECO:0000256" key="16">
    <source>
        <dbReference type="ARBA" id="ARBA00022824"/>
    </source>
</evidence>
<keyword evidence="17 38" id="KW-0067">ATP-binding</keyword>
<reference evidence="42" key="1">
    <citation type="submission" date="2025-08" db="UniProtKB">
        <authorList>
            <consortium name="Ensembl"/>
        </authorList>
    </citation>
    <scope>IDENTIFICATION</scope>
</reference>
<protein>
    <recommendedName>
        <fullName evidence="8 38">Cystic fibrosis transmembrane conductance regulator</fullName>
        <ecNumber evidence="7 38">5.6.1.6</ecNumber>
    </recommendedName>
    <alternativeName>
        <fullName evidence="31 38">ATP-binding cassette sub-family C member 7</fullName>
    </alternativeName>
    <alternativeName>
        <fullName evidence="32 38">Channel conductance-controlling ATPase</fullName>
    </alternativeName>
    <alternativeName>
        <fullName evidence="33 38">cAMP-dependent chloride channel</fullName>
    </alternativeName>
</protein>
<keyword evidence="23 38" id="KW-0869">Chloride channel</keyword>
<dbReference type="Ensembl" id="ENSLCNT00005008434.1">
    <property type="protein sequence ID" value="ENSLCNP00005007516.1"/>
    <property type="gene ID" value="ENSLCNG00005004891.1"/>
</dbReference>
<feature type="domain" description="ABC transmembrane type-1" evidence="41">
    <location>
        <begin position="86"/>
        <end position="323"/>
    </location>
</feature>
<evidence type="ECO:0000256" key="34">
    <source>
        <dbReference type="ARBA" id="ARBA00034073"/>
    </source>
</evidence>
<feature type="domain" description="ABC transmembrane type-1" evidence="41">
    <location>
        <begin position="798"/>
        <end position="1096"/>
    </location>
</feature>
<dbReference type="InterPro" id="IPR017871">
    <property type="entry name" value="ABC_transporter-like_CS"/>
</dbReference>
<keyword evidence="13" id="KW-0677">Repeat</keyword>
<keyword evidence="11 38" id="KW-0597">Phosphoprotein</keyword>
<dbReference type="Pfam" id="PF00664">
    <property type="entry name" value="ABC_membrane"/>
    <property type="match status" value="2"/>
</dbReference>
<evidence type="ECO:0000256" key="3">
    <source>
        <dbReference type="ARBA" id="ARBA00004424"/>
    </source>
</evidence>
<name>A0A667FXY7_LYNCA</name>
<dbReference type="Gene3D" id="3.40.50.300">
    <property type="entry name" value="P-loop containing nucleotide triphosphate hydrolases"/>
    <property type="match status" value="2"/>
</dbReference>
<comment type="catalytic activity">
    <reaction evidence="34 38">
        <text>ATP + H2O + closed Cl(-) channel = ADP + phosphate + open Cl(-) channel.</text>
        <dbReference type="EC" id="5.6.1.6"/>
    </reaction>
</comment>
<feature type="transmembrane region" description="Helical" evidence="38">
    <location>
        <begin position="924"/>
        <end position="946"/>
    </location>
</feature>
<keyword evidence="16" id="KW-0256">Endoplasmic reticulum</keyword>
<evidence type="ECO:0000256" key="13">
    <source>
        <dbReference type="ARBA" id="ARBA00022737"/>
    </source>
</evidence>
<dbReference type="GO" id="GO:0005634">
    <property type="term" value="C:nucleus"/>
    <property type="evidence" value="ECO:0007669"/>
    <property type="project" value="UniProtKB-SubCell"/>
</dbReference>
<evidence type="ECO:0000256" key="37">
    <source>
        <dbReference type="ARBA" id="ARBA00093570"/>
    </source>
</evidence>
<dbReference type="GO" id="GO:0016324">
    <property type="term" value="C:apical plasma membrane"/>
    <property type="evidence" value="ECO:0007669"/>
    <property type="project" value="UniProtKB-SubCell"/>
</dbReference>
<dbReference type="GO" id="GO:0015701">
    <property type="term" value="P:bicarbonate transport"/>
    <property type="evidence" value="ECO:0007669"/>
    <property type="project" value="TreeGrafter"/>
</dbReference>
<feature type="transmembrane region" description="Helical" evidence="38">
    <location>
        <begin position="952"/>
        <end position="971"/>
    </location>
</feature>
<keyword evidence="26" id="KW-0413">Isomerase</keyword>
<dbReference type="SMART" id="SM00382">
    <property type="entry name" value="AAA"/>
    <property type="match status" value="1"/>
</dbReference>
<dbReference type="InterPro" id="IPR009147">
    <property type="entry name" value="CFTR/ABCC7"/>
</dbReference>
<evidence type="ECO:0000256" key="7">
    <source>
        <dbReference type="ARBA" id="ARBA00012195"/>
    </source>
</evidence>
<dbReference type="FunFam" id="1.20.1560.10:FF:000019">
    <property type="entry name" value="Cystic fibrosis transmembrane conductance regulator"/>
    <property type="match status" value="1"/>
</dbReference>
<keyword evidence="29 38" id="KW-0407">Ion channel</keyword>
<dbReference type="CDD" id="cd18600">
    <property type="entry name" value="ABC_6TM_CFTR_D2"/>
    <property type="match status" value="1"/>
</dbReference>
<dbReference type="PROSITE" id="PS50929">
    <property type="entry name" value="ABC_TM1F"/>
    <property type="match status" value="2"/>
</dbReference>
<evidence type="ECO:0000256" key="26">
    <source>
        <dbReference type="ARBA" id="ARBA00023235"/>
    </source>
</evidence>
<evidence type="ECO:0000313" key="43">
    <source>
        <dbReference type="Proteomes" id="UP000472241"/>
    </source>
</evidence>
<reference evidence="42" key="2">
    <citation type="submission" date="2025-09" db="UniProtKB">
        <authorList>
            <consortium name="Ensembl"/>
        </authorList>
    </citation>
    <scope>IDENTIFICATION</scope>
</reference>
<comment type="function">
    <text evidence="38">Epithelial ion channel that plays an important role in the regulation of epithelial ion and water transport and fluid homeostasis. Mediates the transport of chloride ions across the cell membrane. Possesses an intrinsic ATPase activity and utilizes ATP to gate its channel; the passive flow of anions through the channel is gated by cycles of ATP binding and hydrolysis by the ATP-binding domains. The ion channel is also permeable to HCO(3)(-); selectivity depends on the extracellular chloride concentration. Exerts its function also by modulating the activity of other ion channels and transporters. Contributes to the regulation of the pH and the ion content of the epithelial fluid layer.</text>
</comment>
<keyword evidence="43" id="KW-1185">Reference proteome</keyword>
<keyword evidence="21 38" id="KW-0472">Membrane</keyword>
<evidence type="ECO:0000313" key="42">
    <source>
        <dbReference type="Ensembl" id="ENSLCNP00005007516.1"/>
    </source>
</evidence>
<dbReference type="PRINTS" id="PR01851">
    <property type="entry name" value="CYSFIBREGLTR"/>
</dbReference>
<dbReference type="CDD" id="cd18594">
    <property type="entry name" value="ABC_6TM_CFTR_D1"/>
    <property type="match status" value="1"/>
</dbReference>
<evidence type="ECO:0000256" key="25">
    <source>
        <dbReference type="ARBA" id="ARBA00023214"/>
    </source>
</evidence>
<dbReference type="GO" id="GO:0140359">
    <property type="term" value="F:ABC-type transporter activity"/>
    <property type="evidence" value="ECO:0007669"/>
    <property type="project" value="InterPro"/>
</dbReference>
<evidence type="ECO:0000256" key="35">
    <source>
        <dbReference type="ARBA" id="ARBA00044653"/>
    </source>
</evidence>
<dbReference type="FunFam" id="1.20.1560.10:FF:000017">
    <property type="entry name" value="Cystic fibrosis transmembrane conductance regulator"/>
    <property type="match status" value="1"/>
</dbReference>
<dbReference type="FunFam" id="3.40.50.300:FF:000591">
    <property type="entry name" value="Cystic fibrosis transmembrane conductance regulator"/>
    <property type="match status" value="1"/>
</dbReference>
<evidence type="ECO:0000256" key="11">
    <source>
        <dbReference type="ARBA" id="ARBA00022553"/>
    </source>
</evidence>
<feature type="transmembrane region" description="Helical" evidence="38">
    <location>
        <begin position="1043"/>
        <end position="1061"/>
    </location>
</feature>
<dbReference type="SUPFAM" id="SSF90123">
    <property type="entry name" value="ABC transporter transmembrane region"/>
    <property type="match status" value="2"/>
</dbReference>
<evidence type="ECO:0000256" key="2">
    <source>
        <dbReference type="ARBA" id="ARBA00004195"/>
    </source>
</evidence>
<evidence type="ECO:0000256" key="31">
    <source>
        <dbReference type="ARBA" id="ARBA00029720"/>
    </source>
</evidence>
<dbReference type="InterPro" id="IPR011527">
    <property type="entry name" value="ABC1_TM_dom"/>
</dbReference>
<feature type="transmembrane region" description="Helical" evidence="38">
    <location>
        <begin position="1067"/>
        <end position="1085"/>
    </location>
</feature>
<feature type="compositionally biased region" description="Acidic residues" evidence="39">
    <location>
        <begin position="1410"/>
        <end position="1420"/>
    </location>
</feature>
<dbReference type="Gene3D" id="1.20.1560.10">
    <property type="entry name" value="ABC transporter type 1, transmembrane domain"/>
    <property type="match status" value="2"/>
</dbReference>
<dbReference type="InterPro" id="IPR050173">
    <property type="entry name" value="ABC_transporter_C-like"/>
</dbReference>
<evidence type="ECO:0000256" key="9">
    <source>
        <dbReference type="ARBA" id="ARBA00022448"/>
    </source>
</evidence>
<comment type="subcellular location">
    <subcellularLocation>
        <location evidence="3">Apical cell membrane</location>
        <topology evidence="3">Multi-pass membrane protein</topology>
    </subcellularLocation>
    <subcellularLocation>
        <location evidence="38">Cell membrane</location>
        <topology evidence="38">Multi-pass membrane protein</topology>
    </subcellularLocation>
    <subcellularLocation>
        <location evidence="5">Early endosome membrane</location>
        <topology evidence="5">Multi-pass membrane protein</topology>
    </subcellularLocation>
    <subcellularLocation>
        <location evidence="4">Endoplasmic reticulum membrane</location>
        <topology evidence="4">Multi-pass membrane protein</topology>
    </subcellularLocation>
    <subcellularLocation>
        <location evidence="1">Nucleus</location>
    </subcellularLocation>
    <subcellularLocation>
        <location evidence="2">Recycling endosome membrane</location>
        <topology evidence="2">Multi-pass membrane protein</topology>
    </subcellularLocation>
</comment>
<feature type="transmembrane region" description="Helical" evidence="38">
    <location>
        <begin position="221"/>
        <end position="241"/>
    </location>
</feature>
<evidence type="ECO:0000256" key="20">
    <source>
        <dbReference type="ARBA" id="ARBA00023065"/>
    </source>
</evidence>
<evidence type="ECO:0000256" key="10">
    <source>
        <dbReference type="ARBA" id="ARBA00022475"/>
    </source>
</evidence>
<comment type="catalytic activity">
    <reaction evidence="35">
        <text>hydrogencarbonate(in) = hydrogencarbonate(out)</text>
        <dbReference type="Rhea" id="RHEA:28695"/>
        <dbReference type="ChEBI" id="CHEBI:17544"/>
    </reaction>
</comment>
<evidence type="ECO:0000256" key="5">
    <source>
        <dbReference type="ARBA" id="ARBA00004520"/>
    </source>
</evidence>
<keyword evidence="12 38" id="KW-0812">Transmembrane</keyword>
<evidence type="ECO:0000256" key="19">
    <source>
        <dbReference type="ARBA" id="ARBA00022989"/>
    </source>
</evidence>
<dbReference type="GO" id="GO:0005260">
    <property type="term" value="F:intracellularly ATP-gated chloride channel activity"/>
    <property type="evidence" value="ECO:0007669"/>
    <property type="project" value="UniProtKB-EC"/>
</dbReference>
<evidence type="ECO:0000256" key="24">
    <source>
        <dbReference type="ARBA" id="ARBA00023180"/>
    </source>
</evidence>
<evidence type="ECO:0000256" key="6">
    <source>
        <dbReference type="ARBA" id="ARBA00009118"/>
    </source>
</evidence>
<evidence type="ECO:0000256" key="15">
    <source>
        <dbReference type="ARBA" id="ARBA00022753"/>
    </source>
</evidence>
<accession>A0A667FXY7</accession>